<evidence type="ECO:0000256" key="11">
    <source>
        <dbReference type="PROSITE-ProRule" id="PRU00175"/>
    </source>
</evidence>
<dbReference type="InterPro" id="IPR006575">
    <property type="entry name" value="RWD_dom"/>
</dbReference>
<reference evidence="15 16" key="1">
    <citation type="journal article" date="2018" name="Mol. Biol. Evol.">
        <title>Broad Genomic Sampling Reveals a Smut Pathogenic Ancestry of the Fungal Clade Ustilaginomycotina.</title>
        <authorList>
            <person name="Kijpornyongpan T."/>
            <person name="Mondo S.J."/>
            <person name="Barry K."/>
            <person name="Sandor L."/>
            <person name="Lee J."/>
            <person name="Lipzen A."/>
            <person name="Pangilinan J."/>
            <person name="LaButti K."/>
            <person name="Hainaut M."/>
            <person name="Henrissat B."/>
            <person name="Grigoriev I.V."/>
            <person name="Spatafora J.W."/>
            <person name="Aime M.C."/>
        </authorList>
    </citation>
    <scope>NUCLEOTIDE SEQUENCE [LARGE SCALE GENOMIC DNA]</scope>
    <source>
        <strain evidence="15 16">MCA 4186</strain>
    </source>
</reference>
<dbReference type="Gene3D" id="1.20.120.1750">
    <property type="match status" value="1"/>
</dbReference>
<dbReference type="GO" id="GO:0008270">
    <property type="term" value="F:zinc ion binding"/>
    <property type="evidence" value="ECO:0007669"/>
    <property type="project" value="UniProtKB-KW"/>
</dbReference>
<keyword evidence="7 11" id="KW-0863">Zinc-finger</keyword>
<dbReference type="EC" id="2.3.2.31" evidence="3"/>
<comment type="similarity">
    <text evidence="10">Belongs to the RBR family. RNF14 subfamily.</text>
</comment>
<comment type="pathway">
    <text evidence="2">Protein modification; protein ubiquitination.</text>
</comment>
<evidence type="ECO:0000256" key="5">
    <source>
        <dbReference type="ARBA" id="ARBA00022723"/>
    </source>
</evidence>
<dbReference type="PANTHER" id="PTHR11685">
    <property type="entry name" value="RBR FAMILY RING FINGER AND IBR DOMAIN-CONTAINING"/>
    <property type="match status" value="1"/>
</dbReference>
<dbReference type="InterPro" id="IPR002867">
    <property type="entry name" value="IBR_dom"/>
</dbReference>
<feature type="chain" id="PRO_5016418812" description="RBR-type E3 ubiquitin transferase" evidence="12">
    <location>
        <begin position="16"/>
        <end position="373"/>
    </location>
</feature>
<dbReference type="Pfam" id="PF22191">
    <property type="entry name" value="IBR_1"/>
    <property type="match status" value="1"/>
</dbReference>
<evidence type="ECO:0000256" key="10">
    <source>
        <dbReference type="ARBA" id="ARBA00044508"/>
    </source>
</evidence>
<dbReference type="PROSITE" id="PS50089">
    <property type="entry name" value="ZF_RING_2"/>
    <property type="match status" value="1"/>
</dbReference>
<dbReference type="EMBL" id="KZ819284">
    <property type="protein sequence ID" value="PWO00648.1"/>
    <property type="molecule type" value="Genomic_DNA"/>
</dbReference>
<evidence type="ECO:0000256" key="8">
    <source>
        <dbReference type="ARBA" id="ARBA00022786"/>
    </source>
</evidence>
<accession>A0A316ZFW8</accession>
<evidence type="ECO:0000256" key="9">
    <source>
        <dbReference type="ARBA" id="ARBA00022833"/>
    </source>
</evidence>
<dbReference type="InterPro" id="IPR044066">
    <property type="entry name" value="TRIAD_supradom"/>
</dbReference>
<dbReference type="AlphaFoldDB" id="A0A316ZFW8"/>
<evidence type="ECO:0000313" key="15">
    <source>
        <dbReference type="EMBL" id="PWO00648.1"/>
    </source>
</evidence>
<organism evidence="15 16">
    <name type="scientific">Tilletiopsis washingtonensis</name>
    <dbReference type="NCBI Taxonomy" id="58919"/>
    <lineage>
        <taxon>Eukaryota</taxon>
        <taxon>Fungi</taxon>
        <taxon>Dikarya</taxon>
        <taxon>Basidiomycota</taxon>
        <taxon>Ustilaginomycotina</taxon>
        <taxon>Exobasidiomycetes</taxon>
        <taxon>Entylomatales</taxon>
        <taxon>Entylomatales incertae sedis</taxon>
        <taxon>Tilletiopsis</taxon>
    </lineage>
</organism>
<dbReference type="Gene3D" id="3.30.40.10">
    <property type="entry name" value="Zinc/RING finger domain, C3HC4 (zinc finger)"/>
    <property type="match status" value="1"/>
</dbReference>
<dbReference type="PROSITE" id="PS00518">
    <property type="entry name" value="ZF_RING_1"/>
    <property type="match status" value="1"/>
</dbReference>
<keyword evidence="4" id="KW-0808">Transferase</keyword>
<dbReference type="Proteomes" id="UP000245946">
    <property type="component" value="Unassembled WGS sequence"/>
</dbReference>
<evidence type="ECO:0000256" key="6">
    <source>
        <dbReference type="ARBA" id="ARBA00022737"/>
    </source>
</evidence>
<dbReference type="CDD" id="cd20354">
    <property type="entry name" value="Rcat_RBR_RNF14"/>
    <property type="match status" value="1"/>
</dbReference>
<dbReference type="GO" id="GO:0061630">
    <property type="term" value="F:ubiquitin protein ligase activity"/>
    <property type="evidence" value="ECO:0007669"/>
    <property type="project" value="UniProtKB-EC"/>
</dbReference>
<dbReference type="InterPro" id="IPR001841">
    <property type="entry name" value="Znf_RING"/>
</dbReference>
<dbReference type="RefSeq" id="XP_025600926.1">
    <property type="nucleotide sequence ID" value="XM_025739976.1"/>
</dbReference>
<feature type="non-terminal residue" evidence="15">
    <location>
        <position position="1"/>
    </location>
</feature>
<evidence type="ECO:0000256" key="2">
    <source>
        <dbReference type="ARBA" id="ARBA00004906"/>
    </source>
</evidence>
<dbReference type="SUPFAM" id="SSF57850">
    <property type="entry name" value="RING/U-box"/>
    <property type="match status" value="3"/>
</dbReference>
<dbReference type="OrthoDB" id="1431934at2759"/>
<keyword evidence="12" id="KW-0732">Signal</keyword>
<proteinExistence type="inferred from homology"/>
<evidence type="ECO:0000256" key="12">
    <source>
        <dbReference type="SAM" id="SignalP"/>
    </source>
</evidence>
<dbReference type="CDD" id="cd23820">
    <property type="entry name" value="RWD_RNF14"/>
    <property type="match status" value="1"/>
</dbReference>
<dbReference type="InterPro" id="IPR031127">
    <property type="entry name" value="E3_UB_ligase_RBR"/>
</dbReference>
<evidence type="ECO:0000256" key="4">
    <source>
        <dbReference type="ARBA" id="ARBA00022679"/>
    </source>
</evidence>
<feature type="domain" description="RING-type" evidence="13">
    <location>
        <begin position="119"/>
        <end position="166"/>
    </location>
</feature>
<dbReference type="InterPro" id="IPR016135">
    <property type="entry name" value="UBQ-conjugating_enzyme/RWD"/>
</dbReference>
<protein>
    <recommendedName>
        <fullName evidence="3">RBR-type E3 ubiquitin transferase</fullName>
        <ecNumber evidence="3">2.3.2.31</ecNumber>
    </recommendedName>
</protein>
<sequence length="373" mass="41336">TLQLAHLSPLTLTLALPPLYPLQAPPVIAALSAPWLPAGSEAHAWLMASLLEQWQEAHSEILFTWADWLLQGLWEGASPFSTPDGLCLEEKRGSGLVARLLAYDKIASKEEFEGERYGCGICLEERAGTKCVKLEGCGHVFCQECLSGYLGSMIVEGYHRQASSCPDPSCTKARKVGAIKDKELLPLVGEVMVGRLGWLRSKAEAEADPTAVVCPRQGCHAIARMNPSDAGTSYESMRECPKCSFTVCAYCLKVWHGRSPCSLASSSALVQEYQSHEPGSVERLKMEQRFGRANLERLVRTEMEEQANREWMEANAKKCPSCAVSIELAFGCHHMTCGKCRTHFCFLCSTRLNPLEPYRHFNTPGKPCYQRLF</sequence>
<evidence type="ECO:0000256" key="7">
    <source>
        <dbReference type="ARBA" id="ARBA00022771"/>
    </source>
</evidence>
<evidence type="ECO:0000256" key="1">
    <source>
        <dbReference type="ARBA" id="ARBA00001798"/>
    </source>
</evidence>
<dbReference type="InterPro" id="IPR017907">
    <property type="entry name" value="Znf_RING_CS"/>
</dbReference>
<dbReference type="Pfam" id="PF01485">
    <property type="entry name" value="IBR"/>
    <property type="match status" value="1"/>
</dbReference>
<gene>
    <name evidence="15" type="ORF">FA09DRAFT_291331</name>
</gene>
<dbReference type="PROSITE" id="PS51873">
    <property type="entry name" value="TRIAD"/>
    <property type="match status" value="1"/>
</dbReference>
<dbReference type="SMART" id="SM00184">
    <property type="entry name" value="RING"/>
    <property type="match status" value="1"/>
</dbReference>
<dbReference type="GO" id="GO:0016567">
    <property type="term" value="P:protein ubiquitination"/>
    <property type="evidence" value="ECO:0007669"/>
    <property type="project" value="InterPro"/>
</dbReference>
<dbReference type="Pfam" id="PF05773">
    <property type="entry name" value="RWD"/>
    <property type="match status" value="1"/>
</dbReference>
<comment type="catalytic activity">
    <reaction evidence="1">
        <text>[E2 ubiquitin-conjugating enzyme]-S-ubiquitinyl-L-cysteine + [acceptor protein]-L-lysine = [E2 ubiquitin-conjugating enzyme]-L-cysteine + [acceptor protein]-N(6)-ubiquitinyl-L-lysine.</text>
        <dbReference type="EC" id="2.3.2.31"/>
    </reaction>
</comment>
<evidence type="ECO:0000259" key="13">
    <source>
        <dbReference type="PROSITE" id="PS50089"/>
    </source>
</evidence>
<dbReference type="InterPro" id="IPR047548">
    <property type="entry name" value="Rcat_RBR_RNF14"/>
</dbReference>
<feature type="signal peptide" evidence="12">
    <location>
        <begin position="1"/>
        <end position="15"/>
    </location>
</feature>
<evidence type="ECO:0000313" key="16">
    <source>
        <dbReference type="Proteomes" id="UP000245946"/>
    </source>
</evidence>
<keyword evidence="8" id="KW-0833">Ubl conjugation pathway</keyword>
<name>A0A316ZFW8_9BASI</name>
<dbReference type="STRING" id="58919.A0A316ZFW8"/>
<keyword evidence="16" id="KW-1185">Reference proteome</keyword>
<dbReference type="Gene3D" id="3.10.110.10">
    <property type="entry name" value="Ubiquitin Conjugating Enzyme"/>
    <property type="match status" value="1"/>
</dbReference>
<keyword evidence="5" id="KW-0479">Metal-binding</keyword>
<dbReference type="InterPro" id="IPR013083">
    <property type="entry name" value="Znf_RING/FYVE/PHD"/>
</dbReference>
<dbReference type="SMART" id="SM00647">
    <property type="entry name" value="IBR"/>
    <property type="match status" value="2"/>
</dbReference>
<keyword evidence="9" id="KW-0862">Zinc</keyword>
<feature type="non-terminal residue" evidence="15">
    <location>
        <position position="373"/>
    </location>
</feature>
<evidence type="ECO:0000256" key="3">
    <source>
        <dbReference type="ARBA" id="ARBA00012251"/>
    </source>
</evidence>
<dbReference type="GeneID" id="37267522"/>
<evidence type="ECO:0000259" key="14">
    <source>
        <dbReference type="PROSITE" id="PS51873"/>
    </source>
</evidence>
<feature type="domain" description="RING-type" evidence="14">
    <location>
        <begin position="115"/>
        <end position="372"/>
    </location>
</feature>
<keyword evidence="6" id="KW-0677">Repeat</keyword>